<dbReference type="InterPro" id="IPR051446">
    <property type="entry name" value="HTH_trans_reg/aminotransferase"/>
</dbReference>
<dbReference type="SUPFAM" id="SSF53383">
    <property type="entry name" value="PLP-dependent transferases"/>
    <property type="match status" value="1"/>
</dbReference>
<feature type="domain" description="HTH gntR-type" evidence="8">
    <location>
        <begin position="17"/>
        <end position="85"/>
    </location>
</feature>
<evidence type="ECO:0000313" key="9">
    <source>
        <dbReference type="EMBL" id="MBF9233824.1"/>
    </source>
</evidence>
<evidence type="ECO:0000259" key="8">
    <source>
        <dbReference type="PROSITE" id="PS50949"/>
    </source>
</evidence>
<keyword evidence="5" id="KW-0238">DNA-binding</keyword>
<sequence>MEGKQNVLALLVRNVPLRTARSLSRTIMDLVADGKLVAGTRMPTVRDVANAMAMSATSVAMAWRELVDWRVLETKRRGGTIVLGPPRAPRAARFDALTSKAATVPLNLGYTLSDPKLIPPLGPALAAAAADPGINDYTPVPISPALRAVATDMWPFPPKFLLATHGGVCAIEMALRTTVRPGDRVLVEVPSLPRVFDILEAIGATIVPLPRVNGGPDLNVLAQSLRSRPVALVYQPFGHNPTGLSVTADWVHQAASLLRDEHVAVFELVLSPLLRRNQSRIRSIGQHLPHSVVHIQSFNFFFGHNVRVAVAGGSDYYIDRMWQSFTFSSRWVSRVLQDAVAFQLTDPSAGAHLRRFIDTCYSRHALFSEALRAVGFELQETEGPMIWLPVPDEKHVADALLKDGIMTYGGSNFSPVLLAQDFLSLNGTLLAEGHARIADLLARACGR</sequence>
<dbReference type="Proteomes" id="UP000599312">
    <property type="component" value="Unassembled WGS sequence"/>
</dbReference>
<evidence type="ECO:0000256" key="2">
    <source>
        <dbReference type="ARBA" id="ARBA00016004"/>
    </source>
</evidence>
<dbReference type="GO" id="GO:0030170">
    <property type="term" value="F:pyridoxal phosphate binding"/>
    <property type="evidence" value="ECO:0007669"/>
    <property type="project" value="InterPro"/>
</dbReference>
<dbReference type="AlphaFoldDB" id="A0A931FN96"/>
<dbReference type="PANTHER" id="PTHR46577">
    <property type="entry name" value="HTH-TYPE TRANSCRIPTIONAL REGULATORY PROTEIN GABR"/>
    <property type="match status" value="1"/>
</dbReference>
<dbReference type="PANTHER" id="PTHR46577:SF2">
    <property type="entry name" value="TRANSCRIPTIONAL REGULATORY PROTEIN"/>
    <property type="match status" value="1"/>
</dbReference>
<keyword evidence="4" id="KW-0805">Transcription regulation</keyword>
<evidence type="ECO:0000313" key="10">
    <source>
        <dbReference type="Proteomes" id="UP000599312"/>
    </source>
</evidence>
<accession>A0A931FN96</accession>
<evidence type="ECO:0000256" key="6">
    <source>
        <dbReference type="ARBA" id="ARBA00023163"/>
    </source>
</evidence>
<organism evidence="9 10">
    <name type="scientific">Microvirga alba</name>
    <dbReference type="NCBI Taxonomy" id="2791025"/>
    <lineage>
        <taxon>Bacteria</taxon>
        <taxon>Pseudomonadati</taxon>
        <taxon>Pseudomonadota</taxon>
        <taxon>Alphaproteobacteria</taxon>
        <taxon>Hyphomicrobiales</taxon>
        <taxon>Methylobacteriaceae</taxon>
        <taxon>Microvirga</taxon>
    </lineage>
</organism>
<dbReference type="PROSITE" id="PS50949">
    <property type="entry name" value="HTH_GNTR"/>
    <property type="match status" value="1"/>
</dbReference>
<comment type="similarity">
    <text evidence="1">In the C-terminal section; belongs to the class-I pyridoxal-phosphate-dependent aminotransferase family.</text>
</comment>
<gene>
    <name evidence="9" type="ORF">I2H38_10600</name>
</gene>
<dbReference type="InterPro" id="IPR015424">
    <property type="entry name" value="PyrdxlP-dep_Trfase"/>
</dbReference>
<dbReference type="Pfam" id="PF00155">
    <property type="entry name" value="Aminotran_1_2"/>
    <property type="match status" value="1"/>
</dbReference>
<dbReference type="SUPFAM" id="SSF46785">
    <property type="entry name" value="Winged helix' DNA-binding domain"/>
    <property type="match status" value="1"/>
</dbReference>
<dbReference type="InterPro" id="IPR036390">
    <property type="entry name" value="WH_DNA-bd_sf"/>
</dbReference>
<dbReference type="Gene3D" id="1.10.10.10">
    <property type="entry name" value="Winged helix-like DNA-binding domain superfamily/Winged helix DNA-binding domain"/>
    <property type="match status" value="1"/>
</dbReference>
<dbReference type="GO" id="GO:0003677">
    <property type="term" value="F:DNA binding"/>
    <property type="evidence" value="ECO:0007669"/>
    <property type="project" value="UniProtKB-KW"/>
</dbReference>
<dbReference type="InterPro" id="IPR036388">
    <property type="entry name" value="WH-like_DNA-bd_sf"/>
</dbReference>
<dbReference type="GO" id="GO:0003700">
    <property type="term" value="F:DNA-binding transcription factor activity"/>
    <property type="evidence" value="ECO:0007669"/>
    <property type="project" value="InterPro"/>
</dbReference>
<dbReference type="InterPro" id="IPR015421">
    <property type="entry name" value="PyrdxlP-dep_Trfase_major"/>
</dbReference>
<dbReference type="EMBL" id="JADQDO010000004">
    <property type="protein sequence ID" value="MBF9233824.1"/>
    <property type="molecule type" value="Genomic_DNA"/>
</dbReference>
<dbReference type="Gene3D" id="3.40.640.10">
    <property type="entry name" value="Type I PLP-dependent aspartate aminotransferase-like (Major domain)"/>
    <property type="match status" value="1"/>
</dbReference>
<evidence type="ECO:0000256" key="7">
    <source>
        <dbReference type="ARBA" id="ARBA00031658"/>
    </source>
</evidence>
<protein>
    <recommendedName>
        <fullName evidence="2">8-amino-7-oxononanoate synthase</fullName>
    </recommendedName>
    <alternativeName>
        <fullName evidence="7">Alpha-oxoamine synthase</fullName>
    </alternativeName>
</protein>
<evidence type="ECO:0000256" key="5">
    <source>
        <dbReference type="ARBA" id="ARBA00023125"/>
    </source>
</evidence>
<evidence type="ECO:0000256" key="1">
    <source>
        <dbReference type="ARBA" id="ARBA00005384"/>
    </source>
</evidence>
<keyword evidence="9" id="KW-0808">Transferase</keyword>
<evidence type="ECO:0000256" key="3">
    <source>
        <dbReference type="ARBA" id="ARBA00022898"/>
    </source>
</evidence>
<keyword evidence="3" id="KW-0663">Pyridoxal phosphate</keyword>
<dbReference type="InterPro" id="IPR015422">
    <property type="entry name" value="PyrdxlP-dep_Trfase_small"/>
</dbReference>
<dbReference type="CDD" id="cd00609">
    <property type="entry name" value="AAT_like"/>
    <property type="match status" value="1"/>
</dbReference>
<comment type="caution">
    <text evidence="9">The sequence shown here is derived from an EMBL/GenBank/DDBJ whole genome shotgun (WGS) entry which is preliminary data.</text>
</comment>
<dbReference type="InterPro" id="IPR000524">
    <property type="entry name" value="Tscrpt_reg_HTH_GntR"/>
</dbReference>
<evidence type="ECO:0000256" key="4">
    <source>
        <dbReference type="ARBA" id="ARBA00023015"/>
    </source>
</evidence>
<name>A0A931FN96_9HYPH</name>
<dbReference type="RefSeq" id="WP_196271816.1">
    <property type="nucleotide sequence ID" value="NZ_JADQDO010000004.1"/>
</dbReference>
<reference evidence="9" key="1">
    <citation type="submission" date="2020-11" db="EMBL/GenBank/DDBJ databases">
        <authorList>
            <person name="Kim M.K."/>
        </authorList>
    </citation>
    <scope>NUCLEOTIDE SEQUENCE</scope>
    <source>
        <strain evidence="9">BT350</strain>
    </source>
</reference>
<dbReference type="Gene3D" id="3.90.1150.10">
    <property type="entry name" value="Aspartate Aminotransferase, domain 1"/>
    <property type="match status" value="1"/>
</dbReference>
<keyword evidence="9" id="KW-0032">Aminotransferase</keyword>
<dbReference type="InterPro" id="IPR004839">
    <property type="entry name" value="Aminotransferase_I/II_large"/>
</dbReference>
<dbReference type="GO" id="GO:0008483">
    <property type="term" value="F:transaminase activity"/>
    <property type="evidence" value="ECO:0007669"/>
    <property type="project" value="UniProtKB-KW"/>
</dbReference>
<keyword evidence="10" id="KW-1185">Reference proteome</keyword>
<proteinExistence type="inferred from homology"/>
<keyword evidence="6" id="KW-0804">Transcription</keyword>
<dbReference type="SMART" id="SM00345">
    <property type="entry name" value="HTH_GNTR"/>
    <property type="match status" value="1"/>
</dbReference>
<dbReference type="Pfam" id="PF00392">
    <property type="entry name" value="GntR"/>
    <property type="match status" value="1"/>
</dbReference>